<keyword evidence="4" id="KW-1185">Reference proteome</keyword>
<dbReference type="EMBL" id="JAXLQG010000007">
    <property type="protein sequence ID" value="KAK5537879.1"/>
    <property type="molecule type" value="Genomic_DNA"/>
</dbReference>
<evidence type="ECO:0000256" key="1">
    <source>
        <dbReference type="SAM" id="Coils"/>
    </source>
</evidence>
<evidence type="ECO:0000313" key="4">
    <source>
        <dbReference type="Proteomes" id="UP001345827"/>
    </source>
</evidence>
<dbReference type="AlphaFoldDB" id="A0AAV9Q896"/>
<evidence type="ECO:0000313" key="3">
    <source>
        <dbReference type="EMBL" id="KAK5537879.1"/>
    </source>
</evidence>
<feature type="compositionally biased region" description="Basic and acidic residues" evidence="2">
    <location>
        <begin position="247"/>
        <end position="263"/>
    </location>
</feature>
<proteinExistence type="predicted"/>
<keyword evidence="1" id="KW-0175">Coiled coil</keyword>
<feature type="region of interest" description="Disordered" evidence="2">
    <location>
        <begin position="237"/>
        <end position="273"/>
    </location>
</feature>
<feature type="coiled-coil region" evidence="1">
    <location>
        <begin position="73"/>
        <end position="100"/>
    </location>
</feature>
<organism evidence="3 4">
    <name type="scientific">Vermiconidia calcicola</name>
    <dbReference type="NCBI Taxonomy" id="1690605"/>
    <lineage>
        <taxon>Eukaryota</taxon>
        <taxon>Fungi</taxon>
        <taxon>Dikarya</taxon>
        <taxon>Ascomycota</taxon>
        <taxon>Pezizomycotina</taxon>
        <taxon>Dothideomycetes</taxon>
        <taxon>Dothideomycetidae</taxon>
        <taxon>Mycosphaerellales</taxon>
        <taxon>Extremaceae</taxon>
        <taxon>Vermiconidia</taxon>
    </lineage>
</organism>
<evidence type="ECO:0000256" key="2">
    <source>
        <dbReference type="SAM" id="MobiDB-lite"/>
    </source>
</evidence>
<sequence>MSSDALNKPESEIELLRTEYLEAVAENRAAHQRYEQALAARGDQQPQHTKAEARAEGVDATTLLERHIELLRLQKQNASLVVLRDELDRLKLKREATKLDFLPTTAVEDFDARFEAGQDVRVLEESITRRVKALELEVVRAHHEAGKERAKLEKVKMQTQTRISNASPNRQLHAILATRQELTTWLEESLEKCQDQEEQRESEQVEECGRNVITEAMIEGQYQRYLDARERLVAAVTESKAPLPEKPTPELRSSEERQTEQKTRTTRHHGSREAKATLLNTIEKIVLPKLQNQSVSQAHLVFADEQLQNELGRTINMLDRLGDESQLLQAFPILARSGRFGHAASTSGKQIDAQEPQNKDEISRRMAAWLFAAEAADVAVSGAMERQLGQGRDATDSLSRSLAELKFLKETHRDDNFVL</sequence>
<gene>
    <name evidence="3" type="ORF">LTR25_005131</name>
</gene>
<name>A0AAV9Q896_9PEZI</name>
<comment type="caution">
    <text evidence="3">The sequence shown here is derived from an EMBL/GenBank/DDBJ whole genome shotgun (WGS) entry which is preliminary data.</text>
</comment>
<reference evidence="3 4" key="1">
    <citation type="submission" date="2023-06" db="EMBL/GenBank/DDBJ databases">
        <title>Black Yeasts Isolated from many extreme environments.</title>
        <authorList>
            <person name="Coleine C."/>
            <person name="Stajich J.E."/>
            <person name="Selbmann L."/>
        </authorList>
    </citation>
    <scope>NUCLEOTIDE SEQUENCE [LARGE SCALE GENOMIC DNA]</scope>
    <source>
        <strain evidence="3 4">CCFEE 5887</strain>
    </source>
</reference>
<accession>A0AAV9Q896</accession>
<protein>
    <submittedName>
        <fullName evidence="3">Uncharacterized protein</fullName>
    </submittedName>
</protein>
<dbReference type="Proteomes" id="UP001345827">
    <property type="component" value="Unassembled WGS sequence"/>
</dbReference>